<evidence type="ECO:0000259" key="1">
    <source>
        <dbReference type="Pfam" id="PF01930"/>
    </source>
</evidence>
<evidence type="ECO:0000313" key="2">
    <source>
        <dbReference type="EMBL" id="OGZ45677.1"/>
    </source>
</evidence>
<evidence type="ECO:0000313" key="3">
    <source>
        <dbReference type="Proteomes" id="UP000177785"/>
    </source>
</evidence>
<comment type="caution">
    <text evidence="2">The sequence shown here is derived from an EMBL/GenBank/DDBJ whole genome shotgun (WGS) entry which is preliminary data.</text>
</comment>
<dbReference type="STRING" id="1802115.A2756_02100"/>
<dbReference type="NCBIfam" id="TIGR04328">
    <property type="entry name" value="cas4_PREFRAN"/>
    <property type="match status" value="1"/>
</dbReference>
<name>A0A1G2G648_9BACT</name>
<proteinExistence type="predicted"/>
<feature type="domain" description="DUF83" evidence="1">
    <location>
        <begin position="16"/>
        <end position="165"/>
    </location>
</feature>
<protein>
    <submittedName>
        <fullName evidence="2">Type V CRISPR-associated protein Cas4</fullName>
    </submittedName>
</protein>
<dbReference type="InterPro" id="IPR022765">
    <property type="entry name" value="Dna2/Cas4_DUF83"/>
</dbReference>
<dbReference type="InterPro" id="IPR011604">
    <property type="entry name" value="PDDEXK-like_dom_sf"/>
</dbReference>
<dbReference type="Proteomes" id="UP000177785">
    <property type="component" value="Unassembled WGS sequence"/>
</dbReference>
<organism evidence="2 3">
    <name type="scientific">Candidatus Ryanbacteria bacterium RIFCSPHIGHO2_01_FULL_48_27</name>
    <dbReference type="NCBI Taxonomy" id="1802115"/>
    <lineage>
        <taxon>Bacteria</taxon>
        <taxon>Candidatus Ryaniibacteriota</taxon>
    </lineage>
</organism>
<accession>A0A1G2G648</accession>
<dbReference type="InterPro" id="IPR027616">
    <property type="entry name" value="Cas4_PREFRAN"/>
</dbReference>
<gene>
    <name evidence="2" type="ORF">A2756_02100</name>
</gene>
<sequence length="188" mass="22192">MTLTGLFFLMESYIQISKINDFCFCPLSVYLHSVYESFNTSLYHDTPQIEGKLNHATIDEGRYSTSKHIMQGTSVYSEKYGLMGKIDTYDAKKKTLVERKTKIKTIRHGYVYQLYAQYFCLREMGYEVEKLYFHSLKDNKRYPVPLPEERDEKRFGAMVESIKNFDIKKYIGHRCHKCGDSIYGFLAW</sequence>
<dbReference type="AlphaFoldDB" id="A0A1G2G648"/>
<reference evidence="2 3" key="1">
    <citation type="journal article" date="2016" name="Nat. Commun.">
        <title>Thousands of microbial genomes shed light on interconnected biogeochemical processes in an aquifer system.</title>
        <authorList>
            <person name="Anantharaman K."/>
            <person name="Brown C.T."/>
            <person name="Hug L.A."/>
            <person name="Sharon I."/>
            <person name="Castelle C.J."/>
            <person name="Probst A.J."/>
            <person name="Thomas B.C."/>
            <person name="Singh A."/>
            <person name="Wilkins M.J."/>
            <person name="Karaoz U."/>
            <person name="Brodie E.L."/>
            <person name="Williams K.H."/>
            <person name="Hubbard S.S."/>
            <person name="Banfield J.F."/>
        </authorList>
    </citation>
    <scope>NUCLEOTIDE SEQUENCE [LARGE SCALE GENOMIC DNA]</scope>
</reference>
<dbReference type="Pfam" id="PF01930">
    <property type="entry name" value="Cas_Cas4"/>
    <property type="match status" value="1"/>
</dbReference>
<dbReference type="Gene3D" id="3.90.320.10">
    <property type="match status" value="1"/>
</dbReference>
<dbReference type="EMBL" id="MHNL01000005">
    <property type="protein sequence ID" value="OGZ45677.1"/>
    <property type="molecule type" value="Genomic_DNA"/>
</dbReference>